<dbReference type="Pfam" id="PF14009">
    <property type="entry name" value="PADRE"/>
    <property type="match status" value="1"/>
</dbReference>
<proteinExistence type="predicted"/>
<dbReference type="InterPro" id="IPR025322">
    <property type="entry name" value="PADRE_dom"/>
</dbReference>
<sequence length="197" mass="22217">MGGPQLVVRLVRHDGKVLEFYDDMPMDELLAVYPDYVVCQDQFQENGQVRRKLLTAKDVLLKGQVYLLLNKRMLLQQQKAPNQKPLHPVRGVHSNSANGAALKATRNLPMDVPIAGRDKSAHPATKPVYPREELGRIIERGSVKIITEKGTHELSGRQLTHLLNPERALTLLQVATYRVSESGSRMYRVRKVQAHLA</sequence>
<dbReference type="Proteomes" id="UP001633002">
    <property type="component" value="Unassembled WGS sequence"/>
</dbReference>
<reference evidence="1 2" key="1">
    <citation type="submission" date="2024-09" db="EMBL/GenBank/DDBJ databases">
        <title>Chromosome-scale assembly of Riccia sorocarpa.</title>
        <authorList>
            <person name="Paukszto L."/>
        </authorList>
    </citation>
    <scope>NUCLEOTIDE SEQUENCE [LARGE SCALE GENOMIC DNA]</scope>
    <source>
        <strain evidence="1">LP-2024</strain>
        <tissue evidence="1">Aerial parts of the thallus</tissue>
    </source>
</reference>
<protein>
    <submittedName>
        <fullName evidence="1">Uncharacterized protein</fullName>
    </submittedName>
</protein>
<name>A0ABD3GDA0_9MARC</name>
<evidence type="ECO:0000313" key="1">
    <source>
        <dbReference type="EMBL" id="KAL3677145.1"/>
    </source>
</evidence>
<dbReference type="AlphaFoldDB" id="A0ABD3GDA0"/>
<dbReference type="EMBL" id="JBJQOH010000008">
    <property type="protein sequence ID" value="KAL3677145.1"/>
    <property type="molecule type" value="Genomic_DNA"/>
</dbReference>
<organism evidence="1 2">
    <name type="scientific">Riccia sorocarpa</name>
    <dbReference type="NCBI Taxonomy" id="122646"/>
    <lineage>
        <taxon>Eukaryota</taxon>
        <taxon>Viridiplantae</taxon>
        <taxon>Streptophyta</taxon>
        <taxon>Embryophyta</taxon>
        <taxon>Marchantiophyta</taxon>
        <taxon>Marchantiopsida</taxon>
        <taxon>Marchantiidae</taxon>
        <taxon>Marchantiales</taxon>
        <taxon>Ricciaceae</taxon>
        <taxon>Riccia</taxon>
    </lineage>
</organism>
<comment type="caution">
    <text evidence="1">The sequence shown here is derived from an EMBL/GenBank/DDBJ whole genome shotgun (WGS) entry which is preliminary data.</text>
</comment>
<keyword evidence="2" id="KW-1185">Reference proteome</keyword>
<evidence type="ECO:0000313" key="2">
    <source>
        <dbReference type="Proteomes" id="UP001633002"/>
    </source>
</evidence>
<accession>A0ABD3GDA0</accession>
<gene>
    <name evidence="1" type="ORF">R1sor_027093</name>
</gene>